<dbReference type="EMBL" id="AMZH03018498">
    <property type="protein sequence ID" value="RRT41542.1"/>
    <property type="molecule type" value="Genomic_DNA"/>
</dbReference>
<dbReference type="Gene3D" id="3.60.10.10">
    <property type="entry name" value="Endonuclease/exonuclease/phosphatase"/>
    <property type="match status" value="2"/>
</dbReference>
<evidence type="ECO:0000256" key="2">
    <source>
        <dbReference type="ARBA" id="ARBA00022801"/>
    </source>
</evidence>
<gene>
    <name evidence="5" type="ORF">B296_00032750</name>
</gene>
<comment type="caution">
    <text evidence="5">The sequence shown here is derived from an EMBL/GenBank/DDBJ whole genome shotgun (WGS) entry which is preliminary data.</text>
</comment>
<feature type="compositionally biased region" description="Basic and acidic residues" evidence="3">
    <location>
        <begin position="117"/>
        <end position="130"/>
    </location>
</feature>
<name>A0A426XQ43_ENSVE</name>
<feature type="domain" description="Inositol polyphosphate-related phosphatase" evidence="4">
    <location>
        <begin position="197"/>
        <end position="402"/>
    </location>
</feature>
<dbReference type="GO" id="GO:0046856">
    <property type="term" value="P:phosphatidylinositol dephosphorylation"/>
    <property type="evidence" value="ECO:0007669"/>
    <property type="project" value="InterPro"/>
</dbReference>
<evidence type="ECO:0000259" key="4">
    <source>
        <dbReference type="SMART" id="SM00128"/>
    </source>
</evidence>
<dbReference type="GO" id="GO:0004445">
    <property type="term" value="F:inositol-polyphosphate 5-phosphatase activity"/>
    <property type="evidence" value="ECO:0007669"/>
    <property type="project" value="InterPro"/>
</dbReference>
<dbReference type="GO" id="GO:0034485">
    <property type="term" value="F:phosphatidylinositol-3,4,5-trisphosphate 5-phosphatase activity"/>
    <property type="evidence" value="ECO:0007669"/>
    <property type="project" value="TreeGrafter"/>
</dbReference>
<dbReference type="InterPro" id="IPR000300">
    <property type="entry name" value="IPPc"/>
</dbReference>
<dbReference type="SMART" id="SM00128">
    <property type="entry name" value="IPPc"/>
    <property type="match status" value="1"/>
</dbReference>
<evidence type="ECO:0000256" key="3">
    <source>
        <dbReference type="SAM" id="MobiDB-lite"/>
    </source>
</evidence>
<evidence type="ECO:0000313" key="5">
    <source>
        <dbReference type="EMBL" id="RRT41542.1"/>
    </source>
</evidence>
<accession>A0A426XQ43</accession>
<dbReference type="Proteomes" id="UP000287651">
    <property type="component" value="Unassembled WGS sequence"/>
</dbReference>
<dbReference type="SUPFAM" id="SSF56219">
    <property type="entry name" value="DNase I-like"/>
    <property type="match status" value="1"/>
</dbReference>
<evidence type="ECO:0000256" key="1">
    <source>
        <dbReference type="ARBA" id="ARBA00010768"/>
    </source>
</evidence>
<organism evidence="5 6">
    <name type="scientific">Ensete ventricosum</name>
    <name type="common">Abyssinian banana</name>
    <name type="synonym">Musa ensete</name>
    <dbReference type="NCBI Taxonomy" id="4639"/>
    <lineage>
        <taxon>Eukaryota</taxon>
        <taxon>Viridiplantae</taxon>
        <taxon>Streptophyta</taxon>
        <taxon>Embryophyta</taxon>
        <taxon>Tracheophyta</taxon>
        <taxon>Spermatophyta</taxon>
        <taxon>Magnoliopsida</taxon>
        <taxon>Liliopsida</taxon>
        <taxon>Zingiberales</taxon>
        <taxon>Musaceae</taxon>
        <taxon>Ensete</taxon>
    </lineage>
</organism>
<keyword evidence="2" id="KW-0378">Hydrolase</keyword>
<dbReference type="PANTHER" id="PTHR45666:SF15">
    <property type="entry name" value="TYPE I INOSITOL POLYPHOSPHATE 5-PHOSPHATASE 8"/>
    <property type="match status" value="1"/>
</dbReference>
<reference evidence="5 6" key="1">
    <citation type="journal article" date="2014" name="Agronomy (Basel)">
        <title>A Draft Genome Sequence for Ensete ventricosum, the Drought-Tolerant Tree Against Hunger.</title>
        <authorList>
            <person name="Harrison J."/>
            <person name="Moore K.A."/>
            <person name="Paszkiewicz K."/>
            <person name="Jones T."/>
            <person name="Grant M."/>
            <person name="Ambacheew D."/>
            <person name="Muzemil S."/>
            <person name="Studholme D.J."/>
        </authorList>
    </citation>
    <scope>NUCLEOTIDE SEQUENCE [LARGE SCALE GENOMIC DNA]</scope>
</reference>
<proteinExistence type="inferred from homology"/>
<comment type="similarity">
    <text evidence="1">Belongs to the inositol polyphosphate 5-phosphatase family.</text>
</comment>
<dbReference type="InterPro" id="IPR036691">
    <property type="entry name" value="Endo/exonu/phosph_ase_sf"/>
</dbReference>
<dbReference type="PANTHER" id="PTHR45666">
    <property type="entry name" value="TYPE IV INOSITOL POLYPHOSPHATE 5-PHOSPHATASE 9"/>
    <property type="match status" value="1"/>
</dbReference>
<feature type="region of interest" description="Disordered" evidence="3">
    <location>
        <begin position="117"/>
        <end position="152"/>
    </location>
</feature>
<evidence type="ECO:0000313" key="6">
    <source>
        <dbReference type="Proteomes" id="UP000287651"/>
    </source>
</evidence>
<dbReference type="Pfam" id="PF22669">
    <property type="entry name" value="Exo_endo_phos2"/>
    <property type="match status" value="2"/>
</dbReference>
<sequence length="407" mass="44864">MLLCKPQLRVHKGHSLICSPPSSPQLILLDGPFAAGKTPACRLSSENRGRSVSMIPQVRWQQSHRTARCELVFRLRCHIDVSFRSPLLGRRRCCGNGSTSGAGSSTPTATVKEEFAEMQRRRKSCSDKNGSEWSLEVSEDVKRPETSSVAASSSPVDNLKFQEIVRLNAGNVLGAEDSGPARRWLSLIRQALNCHKPGTQPATNTMTAAGIPSLVDQKPRLSISDLLCLEDEDDEADAGRSTNPYSSGEYRLAASKQMVGVFLCVWVRASLVRHVSDIKVSCVGRGIMGYMGNKVRPTLVPELSSQHSFTTFCFVCTHLASGERDGDEVRRNSDVAEITTRTRFTGCSPETILEHEQALQLRIEQRAGRVFAGWEEGQISFPPTYKYLANSDVYAVKPGKPRRTPAW</sequence>
<protein>
    <recommendedName>
        <fullName evidence="4">Inositol polyphosphate-related phosphatase domain-containing protein</fullName>
    </recommendedName>
</protein>
<dbReference type="AlphaFoldDB" id="A0A426XQ43"/>
<dbReference type="GO" id="GO:0004439">
    <property type="term" value="F:phosphatidylinositol-4,5-bisphosphate 5-phosphatase activity"/>
    <property type="evidence" value="ECO:0007669"/>
    <property type="project" value="TreeGrafter"/>
</dbReference>
<dbReference type="InterPro" id="IPR045849">
    <property type="entry name" value="IP5P_plant"/>
</dbReference>